<evidence type="ECO:0000256" key="1">
    <source>
        <dbReference type="SAM" id="MobiDB-lite"/>
    </source>
</evidence>
<feature type="region of interest" description="Disordered" evidence="1">
    <location>
        <begin position="1352"/>
        <end position="1372"/>
    </location>
</feature>
<feature type="transmembrane region" description="Helical" evidence="2">
    <location>
        <begin position="517"/>
        <end position="540"/>
    </location>
</feature>
<dbReference type="SMART" id="SM00331">
    <property type="entry name" value="PP2C_SIG"/>
    <property type="match status" value="1"/>
</dbReference>
<gene>
    <name evidence="4" type="ORF">C1SCF055_LOCUS26194</name>
</gene>
<dbReference type="InterPro" id="IPR015655">
    <property type="entry name" value="PP2C"/>
</dbReference>
<dbReference type="EMBL" id="CAMXCT030002724">
    <property type="protein sequence ID" value="CAL4787354.1"/>
    <property type="molecule type" value="Genomic_DNA"/>
</dbReference>
<dbReference type="InterPro" id="IPR036457">
    <property type="entry name" value="PPM-type-like_dom_sf"/>
</dbReference>
<reference evidence="5 6" key="2">
    <citation type="submission" date="2024-05" db="EMBL/GenBank/DDBJ databases">
        <authorList>
            <person name="Chen Y."/>
            <person name="Shah S."/>
            <person name="Dougan E. K."/>
            <person name="Thang M."/>
            <person name="Chan C."/>
        </authorList>
    </citation>
    <scope>NUCLEOTIDE SEQUENCE [LARGE SCALE GENOMIC DNA]</scope>
</reference>
<feature type="region of interest" description="Disordered" evidence="1">
    <location>
        <begin position="343"/>
        <end position="363"/>
    </location>
</feature>
<evidence type="ECO:0000256" key="2">
    <source>
        <dbReference type="SAM" id="Phobius"/>
    </source>
</evidence>
<organism evidence="4">
    <name type="scientific">Cladocopium goreaui</name>
    <dbReference type="NCBI Taxonomy" id="2562237"/>
    <lineage>
        <taxon>Eukaryota</taxon>
        <taxon>Sar</taxon>
        <taxon>Alveolata</taxon>
        <taxon>Dinophyceae</taxon>
        <taxon>Suessiales</taxon>
        <taxon>Symbiodiniaceae</taxon>
        <taxon>Cladocopium</taxon>
    </lineage>
</organism>
<feature type="non-terminal residue" evidence="4">
    <location>
        <position position="1"/>
    </location>
</feature>
<dbReference type="InterPro" id="IPR001932">
    <property type="entry name" value="PPM-type_phosphatase-like_dom"/>
</dbReference>
<dbReference type="GO" id="GO:0004722">
    <property type="term" value="F:protein serine/threonine phosphatase activity"/>
    <property type="evidence" value="ECO:0007669"/>
    <property type="project" value="InterPro"/>
</dbReference>
<evidence type="ECO:0000313" key="6">
    <source>
        <dbReference type="Proteomes" id="UP001152797"/>
    </source>
</evidence>
<keyword evidence="2" id="KW-0472">Membrane</keyword>
<reference evidence="4" key="1">
    <citation type="submission" date="2022-10" db="EMBL/GenBank/DDBJ databases">
        <authorList>
            <person name="Chen Y."/>
            <person name="Dougan E. K."/>
            <person name="Chan C."/>
            <person name="Rhodes N."/>
            <person name="Thang M."/>
        </authorList>
    </citation>
    <scope>NUCLEOTIDE SEQUENCE</scope>
</reference>
<keyword evidence="6" id="KW-1185">Reference proteome</keyword>
<sequence>PTTKKPSTTKPPAYVLNAGKDGLPIADGKRPSWLVKEDELIIDARQPAGHGGILIVQPVLMDASSTWGHRKAARPRWLRAILATNRHHARLHGHCVILRWQPTQPQLTKWQRRGCVKMDEKTCTRNNERENFNWEKHLMLYEYLISPQNFTHVLMLDADAALVKHSLDILGALALEKLEDWLLNGENRINGGFLMTRNSEWSQHLFQDTFRAHVVGPGGLRRWRIGIEHQECSSNEQICLNDIMSGSNKELVKGHMSLESGVIYNRGGCTVKHCGEPITDPKMEALGMKDERLQVLHFMGGSKGLAPLVRTDPEETKARLLEQMRERERTAREQKNAMLQKIQQSEGDDGDQMQSMGTPPNPIRFLPLQLEDVTVLRRQEDGSFHVDGSDVPDRGAGLPYCLSKSFQNKDANLIAKWGSSIQGEDLGDGWAAAMAVSRAPCIVMEVALFMETCTVALFTETCTCDEEDPEQRVMDERFAYVGRGRGDYTQVTSMQPVGHGQGEFAKEKVVVRSGLRLRLFCVLSLCFMVLVVLGLLLFYLHDPGPNIGAAEMPCENVFTVESEGMAPLCCEQGFMQFCATTAAPQKEVVHEKYITRVKDVRVPHVVQIPIPGPPRKVITHKVYVHTHAFDCEKGYNDWHHLWSSAHQRYCCYLKDISCRNKVEVRKHYHIITKVRPVALPVRVPIPAPPPRVVRHVVNEPIQDPPQVIRVPTPGAPHIVKRIVHEQRLVPVPVASPPQYHTVPVPIHVTDPGRVIRVKVPMPPQTVVRDKTIYKTKHIQVKRVYDCNAGLKNWIYGWSGAKKHWCCANEDLGCPGTWHGTGLTKTVTTGITSHVLKQAYYTHLPDYGHGGYDDTHHYVYHHGYDVDHGSHNHAGVARDYEHGGYDGKQHYVYHHGYDVGRSSHSYHVGAAHDYRHGGPDGPHHYVYHHVRCDIDAQGLKYLKNMRSENLLEVLMSQKFIKDRSMVLLSENALPGVDGRWKSSKHGGVKTIQGQNLYWGYGMTFGITYLPMERLSYDHLGDTRKGMLAGNKIDWNDGDSWTRLQNDPFSMTETVRLGPRLGSNSIGFSCHKGLKPEIPNQDNWSIVHVAGDFSVYTVCDGHGMSGHHVADISKDALPRFLLQDHRFRRQRQDALADAFEATQDLLRTADRHGLVKAGLGGTTATMVVHDRAEQKLQVGHVGDSTAILGRLGANDQLIPVQLTREHHLEMEDERKRIEATGARVEWEAGAYRAFNKHGTGAGLNVTRSLGDLDAHLECGIASFPEVKEVELLFEDKVLIVASDGVWTWMKPQEVLDILAACGAAQPAVAAERVAKEAYDRWLQETGQQAADDITVLVVDLTARDIKEQFESEEGFDGCGFSRNEEETEETTIEG</sequence>
<feature type="domain" description="PPM-type phosphatase" evidence="3">
    <location>
        <begin position="1063"/>
        <end position="1338"/>
    </location>
</feature>
<dbReference type="EMBL" id="CAMXCT020002724">
    <property type="protein sequence ID" value="CAL1153417.1"/>
    <property type="molecule type" value="Genomic_DNA"/>
</dbReference>
<evidence type="ECO:0000313" key="4">
    <source>
        <dbReference type="EMBL" id="CAI4000042.1"/>
    </source>
</evidence>
<dbReference type="Gene3D" id="3.60.40.10">
    <property type="entry name" value="PPM-type phosphatase domain"/>
    <property type="match status" value="1"/>
</dbReference>
<comment type="caution">
    <text evidence="4">The sequence shown here is derived from an EMBL/GenBank/DDBJ whole genome shotgun (WGS) entry which is preliminary data.</text>
</comment>
<dbReference type="CDD" id="cd00143">
    <property type="entry name" value="PP2Cc"/>
    <property type="match status" value="1"/>
</dbReference>
<dbReference type="SMART" id="SM00332">
    <property type="entry name" value="PP2Cc"/>
    <property type="match status" value="1"/>
</dbReference>
<dbReference type="OrthoDB" id="10264738at2759"/>
<dbReference type="PANTHER" id="PTHR47992">
    <property type="entry name" value="PROTEIN PHOSPHATASE"/>
    <property type="match status" value="1"/>
</dbReference>
<protein>
    <submittedName>
        <fullName evidence="5">Protein phosphatase 1K, mitochondrial (Protei n phosphatase 2C isoform kappa) (PP2C-kappa)</fullName>
    </submittedName>
</protein>
<keyword evidence="2" id="KW-1133">Transmembrane helix</keyword>
<keyword evidence="2" id="KW-0812">Transmembrane</keyword>
<evidence type="ECO:0000313" key="5">
    <source>
        <dbReference type="EMBL" id="CAL4787354.1"/>
    </source>
</evidence>
<feature type="compositionally biased region" description="Acidic residues" evidence="1">
    <location>
        <begin position="1363"/>
        <end position="1372"/>
    </location>
</feature>
<dbReference type="Proteomes" id="UP001152797">
    <property type="component" value="Unassembled WGS sequence"/>
</dbReference>
<dbReference type="SUPFAM" id="SSF81606">
    <property type="entry name" value="PP2C-like"/>
    <property type="match status" value="1"/>
</dbReference>
<dbReference type="PROSITE" id="PS51746">
    <property type="entry name" value="PPM_2"/>
    <property type="match status" value="1"/>
</dbReference>
<evidence type="ECO:0000259" key="3">
    <source>
        <dbReference type="PROSITE" id="PS51746"/>
    </source>
</evidence>
<dbReference type="EMBL" id="CAMXCT010002724">
    <property type="protein sequence ID" value="CAI4000042.1"/>
    <property type="molecule type" value="Genomic_DNA"/>
</dbReference>
<accession>A0A9P1G7G1</accession>
<proteinExistence type="predicted"/>
<name>A0A9P1G7G1_9DINO</name>
<dbReference type="Pfam" id="PF00481">
    <property type="entry name" value="PP2C"/>
    <property type="match status" value="1"/>
</dbReference>